<dbReference type="PANTHER" id="PTHR11533">
    <property type="entry name" value="PROTEASE M1 ZINC METALLOPROTEASE"/>
    <property type="match status" value="1"/>
</dbReference>
<protein>
    <recommendedName>
        <fullName evidence="5">Aminopeptidase N</fullName>
        <ecNumber evidence="4">3.4.11.2</ecNumber>
    </recommendedName>
    <alternativeName>
        <fullName evidence="12">Alanine aminopeptidase</fullName>
    </alternativeName>
    <alternativeName>
        <fullName evidence="13">Lysyl aminopeptidase</fullName>
    </alternativeName>
</protein>
<dbReference type="AlphaFoldDB" id="A0A7T0KF29"/>
<organism evidence="17 18">
    <name type="scientific">Corynebacterium lizhenjunii</name>
    <dbReference type="NCBI Taxonomy" id="2709394"/>
    <lineage>
        <taxon>Bacteria</taxon>
        <taxon>Bacillati</taxon>
        <taxon>Actinomycetota</taxon>
        <taxon>Actinomycetes</taxon>
        <taxon>Mycobacteriales</taxon>
        <taxon>Corynebacteriaceae</taxon>
        <taxon>Corynebacterium</taxon>
    </lineage>
</organism>
<evidence type="ECO:0000313" key="18">
    <source>
        <dbReference type="Proteomes" id="UP000594681"/>
    </source>
</evidence>
<dbReference type="InterPro" id="IPR014782">
    <property type="entry name" value="Peptidase_M1_dom"/>
</dbReference>
<dbReference type="InterPro" id="IPR045357">
    <property type="entry name" value="Aminopeptidase_N-like_N"/>
</dbReference>
<dbReference type="GO" id="GO:0016285">
    <property type="term" value="F:alanyl aminopeptidase activity"/>
    <property type="evidence" value="ECO:0007669"/>
    <property type="project" value="UniProtKB-EC"/>
</dbReference>
<keyword evidence="11" id="KW-0482">Metalloprotease</keyword>
<keyword evidence="6 17" id="KW-0031">Aminopeptidase</keyword>
<comment type="similarity">
    <text evidence="3">Belongs to the peptidase M1 family.</text>
</comment>
<feature type="domain" description="ERAP1-like C-terminal" evidence="15">
    <location>
        <begin position="527"/>
        <end position="812"/>
    </location>
</feature>
<keyword evidence="7" id="KW-0645">Protease</keyword>
<dbReference type="RefSeq" id="WP_165009329.1">
    <property type="nucleotide sequence ID" value="NZ_CP064954.1"/>
</dbReference>
<dbReference type="GO" id="GO:0005737">
    <property type="term" value="C:cytoplasm"/>
    <property type="evidence" value="ECO:0007669"/>
    <property type="project" value="TreeGrafter"/>
</dbReference>
<dbReference type="GO" id="GO:0043171">
    <property type="term" value="P:peptide catabolic process"/>
    <property type="evidence" value="ECO:0007669"/>
    <property type="project" value="TreeGrafter"/>
</dbReference>
<evidence type="ECO:0000256" key="10">
    <source>
        <dbReference type="ARBA" id="ARBA00022833"/>
    </source>
</evidence>
<dbReference type="InterPro" id="IPR042097">
    <property type="entry name" value="Aminopeptidase_N-like_N_sf"/>
</dbReference>
<dbReference type="GO" id="GO:0005615">
    <property type="term" value="C:extracellular space"/>
    <property type="evidence" value="ECO:0007669"/>
    <property type="project" value="TreeGrafter"/>
</dbReference>
<dbReference type="CDD" id="cd09602">
    <property type="entry name" value="M1_APN"/>
    <property type="match status" value="1"/>
</dbReference>
<dbReference type="Gene3D" id="2.60.40.1730">
    <property type="entry name" value="tricorn interacting facor f3 domain"/>
    <property type="match status" value="1"/>
</dbReference>
<keyword evidence="10" id="KW-0862">Zinc</keyword>
<reference evidence="17 18" key="1">
    <citation type="submission" date="2020-11" db="EMBL/GenBank/DDBJ databases">
        <title>Corynebacterium sp. ZJ-599.</title>
        <authorList>
            <person name="Zhou J."/>
        </authorList>
    </citation>
    <scope>NUCLEOTIDE SEQUENCE [LARGE SCALE GENOMIC DNA]</scope>
    <source>
        <strain evidence="17 18">ZJ-599</strain>
    </source>
</reference>
<evidence type="ECO:0000259" key="15">
    <source>
        <dbReference type="Pfam" id="PF11838"/>
    </source>
</evidence>
<evidence type="ECO:0000256" key="12">
    <source>
        <dbReference type="ARBA" id="ARBA00029811"/>
    </source>
</evidence>
<dbReference type="InterPro" id="IPR001930">
    <property type="entry name" value="Peptidase_M1"/>
</dbReference>
<dbReference type="Pfam" id="PF17900">
    <property type="entry name" value="Peptidase_M1_N"/>
    <property type="match status" value="1"/>
</dbReference>
<dbReference type="NCBIfam" id="TIGR02412">
    <property type="entry name" value="pepN_strep_liv"/>
    <property type="match status" value="1"/>
</dbReference>
<evidence type="ECO:0000256" key="3">
    <source>
        <dbReference type="ARBA" id="ARBA00010136"/>
    </source>
</evidence>
<dbReference type="EMBL" id="CP064954">
    <property type="protein sequence ID" value="QPK79151.1"/>
    <property type="molecule type" value="Genomic_DNA"/>
</dbReference>
<dbReference type="GO" id="GO:0006508">
    <property type="term" value="P:proteolysis"/>
    <property type="evidence" value="ECO:0007669"/>
    <property type="project" value="UniProtKB-KW"/>
</dbReference>
<dbReference type="InterPro" id="IPR012778">
    <property type="entry name" value="Pept_M1_aminopeptidase"/>
</dbReference>
<dbReference type="PRINTS" id="PR00756">
    <property type="entry name" value="ALADIPTASE"/>
</dbReference>
<evidence type="ECO:0000256" key="7">
    <source>
        <dbReference type="ARBA" id="ARBA00022670"/>
    </source>
</evidence>
<evidence type="ECO:0000256" key="9">
    <source>
        <dbReference type="ARBA" id="ARBA00022801"/>
    </source>
</evidence>
<dbReference type="GO" id="GO:0016020">
    <property type="term" value="C:membrane"/>
    <property type="evidence" value="ECO:0007669"/>
    <property type="project" value="TreeGrafter"/>
</dbReference>
<evidence type="ECO:0000256" key="1">
    <source>
        <dbReference type="ARBA" id="ARBA00000098"/>
    </source>
</evidence>
<dbReference type="PANTHER" id="PTHR11533:SF174">
    <property type="entry name" value="PUROMYCIN-SENSITIVE AMINOPEPTIDASE-RELATED"/>
    <property type="match status" value="1"/>
</dbReference>
<evidence type="ECO:0000259" key="16">
    <source>
        <dbReference type="Pfam" id="PF17900"/>
    </source>
</evidence>
<evidence type="ECO:0000259" key="14">
    <source>
        <dbReference type="Pfam" id="PF01433"/>
    </source>
</evidence>
<name>A0A7T0KF29_9CORY</name>
<keyword evidence="18" id="KW-1185">Reference proteome</keyword>
<dbReference type="GO" id="GO:0008270">
    <property type="term" value="F:zinc ion binding"/>
    <property type="evidence" value="ECO:0007669"/>
    <property type="project" value="InterPro"/>
</dbReference>
<dbReference type="Pfam" id="PF11838">
    <property type="entry name" value="ERAP1_C"/>
    <property type="match status" value="1"/>
</dbReference>
<evidence type="ECO:0000256" key="6">
    <source>
        <dbReference type="ARBA" id="ARBA00022438"/>
    </source>
</evidence>
<dbReference type="InterPro" id="IPR027268">
    <property type="entry name" value="Peptidase_M4/M1_CTD_sf"/>
</dbReference>
<keyword evidence="8" id="KW-0479">Metal-binding</keyword>
<dbReference type="Proteomes" id="UP000594681">
    <property type="component" value="Chromosome"/>
</dbReference>
<dbReference type="GO" id="GO:0070006">
    <property type="term" value="F:metalloaminopeptidase activity"/>
    <property type="evidence" value="ECO:0007669"/>
    <property type="project" value="TreeGrafter"/>
</dbReference>
<proteinExistence type="inferred from homology"/>
<dbReference type="InterPro" id="IPR024571">
    <property type="entry name" value="ERAP1-like_C_dom"/>
</dbReference>
<comment type="cofactor">
    <cofactor evidence="2">
        <name>Zn(2+)</name>
        <dbReference type="ChEBI" id="CHEBI:29105"/>
    </cofactor>
</comment>
<evidence type="ECO:0000256" key="13">
    <source>
        <dbReference type="ARBA" id="ARBA00031533"/>
    </source>
</evidence>
<dbReference type="SUPFAM" id="SSF63737">
    <property type="entry name" value="Leukotriene A4 hydrolase N-terminal domain"/>
    <property type="match status" value="1"/>
</dbReference>
<dbReference type="Gene3D" id="1.10.390.10">
    <property type="entry name" value="Neutral Protease Domain 2"/>
    <property type="match status" value="1"/>
</dbReference>
<dbReference type="EC" id="3.4.11.2" evidence="4"/>
<dbReference type="SUPFAM" id="SSF55486">
    <property type="entry name" value="Metalloproteases ('zincins'), catalytic domain"/>
    <property type="match status" value="1"/>
</dbReference>
<evidence type="ECO:0000256" key="11">
    <source>
        <dbReference type="ARBA" id="ARBA00023049"/>
    </source>
</evidence>
<dbReference type="InterPro" id="IPR050344">
    <property type="entry name" value="Peptidase_M1_aminopeptidases"/>
</dbReference>
<dbReference type="Pfam" id="PF01433">
    <property type="entry name" value="Peptidase_M1"/>
    <property type="match status" value="1"/>
</dbReference>
<feature type="domain" description="Aminopeptidase N-like N-terminal" evidence="16">
    <location>
        <begin position="23"/>
        <end position="202"/>
    </location>
</feature>
<evidence type="ECO:0000256" key="5">
    <source>
        <dbReference type="ARBA" id="ARBA00015611"/>
    </source>
</evidence>
<evidence type="ECO:0000256" key="4">
    <source>
        <dbReference type="ARBA" id="ARBA00012564"/>
    </source>
</evidence>
<gene>
    <name evidence="17" type="primary">pepN</name>
    <name evidence="17" type="ORF">G7Y31_11795</name>
</gene>
<evidence type="ECO:0000256" key="8">
    <source>
        <dbReference type="ARBA" id="ARBA00022723"/>
    </source>
</evidence>
<keyword evidence="9 17" id="KW-0378">Hydrolase</keyword>
<dbReference type="KEGG" id="cliz:G7Y31_11795"/>
<dbReference type="FunFam" id="1.10.390.10:FF:000006">
    <property type="entry name" value="Puromycin-sensitive aminopeptidase"/>
    <property type="match status" value="1"/>
</dbReference>
<comment type="catalytic activity">
    <reaction evidence="1">
        <text>Release of an N-terminal amino acid, Xaa-|-Yaa- from a peptide, amide or arylamide. Xaa is preferably Ala, but may be most amino acids including Pro (slow action). When a terminal hydrophobic residue is followed by a prolyl residue, the two may be released as an intact Xaa-Pro dipeptide.</text>
        <dbReference type="EC" id="3.4.11.2"/>
    </reaction>
</comment>
<accession>A0A7T0KF29</accession>
<evidence type="ECO:0000313" key="17">
    <source>
        <dbReference type="EMBL" id="QPK79151.1"/>
    </source>
</evidence>
<dbReference type="GO" id="GO:0042277">
    <property type="term" value="F:peptide binding"/>
    <property type="evidence" value="ECO:0007669"/>
    <property type="project" value="TreeGrafter"/>
</dbReference>
<feature type="domain" description="Peptidase M1 membrane alanine aminopeptidase" evidence="14">
    <location>
        <begin position="247"/>
        <end position="459"/>
    </location>
</feature>
<evidence type="ECO:0000256" key="2">
    <source>
        <dbReference type="ARBA" id="ARBA00001947"/>
    </source>
</evidence>
<sequence>MPDSNLTYREAQARSAAFELERYDLDLDLSQAPTGEDFQVKVTIVGTSAQQVDPAACFVDFLGSAVGSVEFNGTEVPVDFSNGRVSVPQLAQPGEFTLRISGRASYSRSGQGLHRMVDTADGNVYLYSHLEPSDARRIFPCFDQPDLKAVFHTSITAPDGWAVLANQPEISRTTQGEGETTGDHEGIVTVSFAPTPRLSTYLTAFAAGPYVGRHTTWTAPDGSGLQIELGAWARASMAEYVDEEILRVTSQGLDFYHQAYAYPYPWGKYDSIFVPEYNLGAMENPGLVTFTETYLFRSQATRWQRQGRTNTILHEMAHMWFGDLVTPQWWDDLWLKESFAEFMGADASIEATEYAEAWTSFASARKNWAYTQDQLPTTHPIKAEIPDVDAARQNFDGITYAKGAAVLKQLVHYIGRDNFYAGARDYFQAHAFGSATFEDLLDSLQAHTERDLNAWAKAWLRTWGPDTLTPRVVDGTLHIDATAADTLRPHRLSVSLFDADLRKYQSLDVDLPGEATTQIAEVGNPALIVLNDGDHTYAKVRFDATSLATLRSGLSRIEDELTRAVVWTSLWQATRDGEWDAREYVGTVLDHAPAEPSPGLLATALANAQHAVNYYIDRDDFRVQFADALWELLQDPHRAPSASDAQLTVARTTISALAATPAPEGTERLRFLLDGQLEGLRLDPDVRWAILGALASRDAVSLAELEQERAADNTLTGAAAFLGARNSYPSRTREVFDLVRQPRAYSNAEVDELLAAYHSPHADRADFAEEFFDVLPALWADHPIEIANRLVRGLYPEQESALARTDAFLAQGLPDGDAAGTSTGAAAAASSGGADAGEIPGALRRVLLECQDSLARTLRVRAAQPH</sequence>